<dbReference type="Proteomes" id="UP000263098">
    <property type="component" value="Unassembled WGS sequence"/>
</dbReference>
<dbReference type="InterPro" id="IPR027783">
    <property type="entry name" value="Bacterial_PH-related"/>
</dbReference>
<feature type="domain" description="Bacterial Pleckstrin homology" evidence="2">
    <location>
        <begin position="70"/>
        <end position="159"/>
    </location>
</feature>
<evidence type="ECO:0000256" key="1">
    <source>
        <dbReference type="SAM" id="Phobius"/>
    </source>
</evidence>
<keyword evidence="1" id="KW-1133">Transmembrane helix</keyword>
<proteinExistence type="predicted"/>
<comment type="caution">
    <text evidence="3">The sequence shown here is derived from an EMBL/GenBank/DDBJ whole genome shotgun (WGS) entry which is preliminary data.</text>
</comment>
<name>A0A3D2SH25_9BACE</name>
<dbReference type="AlphaFoldDB" id="A0A3D2SH25"/>
<evidence type="ECO:0000313" key="4">
    <source>
        <dbReference type="Proteomes" id="UP000263098"/>
    </source>
</evidence>
<dbReference type="EMBL" id="DPVG01000378">
    <property type="protein sequence ID" value="HCK25124.1"/>
    <property type="molecule type" value="Genomic_DNA"/>
</dbReference>
<keyword evidence="1" id="KW-0472">Membrane</keyword>
<accession>A0A3D2SH25</accession>
<reference evidence="3 4" key="1">
    <citation type="journal article" date="2018" name="Nat. Biotechnol.">
        <title>A standardized bacterial taxonomy based on genome phylogeny substantially revises the tree of life.</title>
        <authorList>
            <person name="Parks D.H."/>
            <person name="Chuvochina M."/>
            <person name="Waite D.W."/>
            <person name="Rinke C."/>
            <person name="Skarshewski A."/>
            <person name="Chaumeil P.A."/>
            <person name="Hugenholtz P."/>
        </authorList>
    </citation>
    <scope>NUCLEOTIDE SEQUENCE [LARGE SCALE GENOMIC DNA]</scope>
    <source>
        <strain evidence="3">UBA9667</strain>
    </source>
</reference>
<feature type="transmembrane region" description="Helical" evidence="1">
    <location>
        <begin position="16"/>
        <end position="35"/>
    </location>
</feature>
<feature type="transmembrane region" description="Helical" evidence="1">
    <location>
        <begin position="47"/>
        <end position="65"/>
    </location>
</feature>
<sequence length="178" mass="20247">MKEKRYTVNWSRSVKALTITLSIIFVLTELFLLIASFNFTDDWHDRAWCLFTFIVILSVSAYTMALTPLSISLTPAELILYRPIGKKKFPIDCIQHIDVYNGEVGIRIFGSGGFWGFVGLFYSKQLGKHSAYVGDYNEAFYIILNSGKKVVLSCEKRDFIISSITKRNAPNSPKRPTN</sequence>
<evidence type="ECO:0000259" key="2">
    <source>
        <dbReference type="Pfam" id="PF10882"/>
    </source>
</evidence>
<organism evidence="3 4">
    <name type="scientific">Bacteroides graminisolvens</name>
    <dbReference type="NCBI Taxonomy" id="477666"/>
    <lineage>
        <taxon>Bacteria</taxon>
        <taxon>Pseudomonadati</taxon>
        <taxon>Bacteroidota</taxon>
        <taxon>Bacteroidia</taxon>
        <taxon>Bacteroidales</taxon>
        <taxon>Bacteroidaceae</taxon>
        <taxon>Bacteroides</taxon>
    </lineage>
</organism>
<gene>
    <name evidence="3" type="ORF">DHW31_10195</name>
</gene>
<dbReference type="Pfam" id="PF10882">
    <property type="entry name" value="bPH_5"/>
    <property type="match status" value="1"/>
</dbReference>
<evidence type="ECO:0000313" key="3">
    <source>
        <dbReference type="EMBL" id="HCK25124.1"/>
    </source>
</evidence>
<protein>
    <recommendedName>
        <fullName evidence="2">Bacterial Pleckstrin homology domain-containing protein</fullName>
    </recommendedName>
</protein>
<keyword evidence="1" id="KW-0812">Transmembrane</keyword>